<dbReference type="InterPro" id="IPR019564">
    <property type="entry name" value="Sam37/metaxin_N"/>
</dbReference>
<evidence type="ECO:0000256" key="1">
    <source>
        <dbReference type="ARBA" id="ARBA00004294"/>
    </source>
</evidence>
<organism evidence="10 13">
    <name type="scientific">Aureobasidium pullulans</name>
    <name type="common">Black yeast</name>
    <name type="synonym">Pullularia pullulans</name>
    <dbReference type="NCBI Taxonomy" id="5580"/>
    <lineage>
        <taxon>Eukaryota</taxon>
        <taxon>Fungi</taxon>
        <taxon>Dikarya</taxon>
        <taxon>Ascomycota</taxon>
        <taxon>Pezizomycotina</taxon>
        <taxon>Dothideomycetes</taxon>
        <taxon>Dothideomycetidae</taxon>
        <taxon>Dothideales</taxon>
        <taxon>Saccotheciaceae</taxon>
        <taxon>Aureobasidium</taxon>
    </lineage>
</organism>
<feature type="region of interest" description="Disordered" evidence="7">
    <location>
        <begin position="187"/>
        <end position="206"/>
    </location>
</feature>
<comment type="caution">
    <text evidence="10">The sequence shown here is derived from an EMBL/GenBank/DDBJ whole genome shotgun (WGS) entry which is preliminary data.</text>
</comment>
<dbReference type="PANTHER" id="PTHR12289:SF41">
    <property type="entry name" value="FAILED AXON CONNECTIONS-RELATED"/>
    <property type="match status" value="1"/>
</dbReference>
<comment type="subcellular location">
    <subcellularLocation>
        <location evidence="1">Mitochondrion outer membrane</location>
    </subcellularLocation>
</comment>
<dbReference type="GO" id="GO:0001401">
    <property type="term" value="C:SAM complex"/>
    <property type="evidence" value="ECO:0007669"/>
    <property type="project" value="InterPro"/>
</dbReference>
<dbReference type="Pfam" id="PF17171">
    <property type="entry name" value="GST_C_6"/>
    <property type="match status" value="1"/>
</dbReference>
<evidence type="ECO:0008006" key="14">
    <source>
        <dbReference type="Google" id="ProtNLM"/>
    </source>
</evidence>
<feature type="domain" description="Mitochondrial outer membrane transport complex Sam37/metaxin N-terminal" evidence="8">
    <location>
        <begin position="34"/>
        <end position="160"/>
    </location>
</feature>
<evidence type="ECO:0000313" key="12">
    <source>
        <dbReference type="Proteomes" id="UP000308802"/>
    </source>
</evidence>
<evidence type="ECO:0000259" key="8">
    <source>
        <dbReference type="Pfam" id="PF10568"/>
    </source>
</evidence>
<evidence type="ECO:0000313" key="13">
    <source>
        <dbReference type="Proteomes" id="UP000310687"/>
    </source>
</evidence>
<protein>
    <recommendedName>
        <fullName evidence="14">Mitochondrial outer membrane transport complex Sam37/metaxin N-terminal domain-containing protein</fullName>
    </recommendedName>
</protein>
<dbReference type="Proteomes" id="UP000308802">
    <property type="component" value="Unassembled WGS sequence"/>
</dbReference>
<dbReference type="GO" id="GO:0007005">
    <property type="term" value="P:mitochondrion organization"/>
    <property type="evidence" value="ECO:0007669"/>
    <property type="project" value="TreeGrafter"/>
</dbReference>
<evidence type="ECO:0000256" key="5">
    <source>
        <dbReference type="ARBA" id="ARBA00023128"/>
    </source>
</evidence>
<feature type="region of interest" description="Disordered" evidence="7">
    <location>
        <begin position="441"/>
        <end position="460"/>
    </location>
</feature>
<feature type="compositionally biased region" description="Basic and acidic residues" evidence="7">
    <location>
        <begin position="195"/>
        <end position="206"/>
    </location>
</feature>
<dbReference type="Proteomes" id="UP000310687">
    <property type="component" value="Unassembled WGS sequence"/>
</dbReference>
<evidence type="ECO:0000313" key="11">
    <source>
        <dbReference type="EMBL" id="THW71089.1"/>
    </source>
</evidence>
<dbReference type="InterPro" id="IPR033468">
    <property type="entry name" value="Metaxin_GST"/>
</dbReference>
<dbReference type="Pfam" id="PF10568">
    <property type="entry name" value="Tom37"/>
    <property type="match status" value="1"/>
</dbReference>
<dbReference type="GO" id="GO:0015031">
    <property type="term" value="P:protein transport"/>
    <property type="evidence" value="ECO:0007669"/>
    <property type="project" value="UniProtKB-KW"/>
</dbReference>
<feature type="domain" description="Metaxin glutathione S-transferase" evidence="9">
    <location>
        <begin position="239"/>
        <end position="299"/>
    </location>
</feature>
<keyword evidence="2" id="KW-0813">Transport</keyword>
<evidence type="ECO:0000259" key="9">
    <source>
        <dbReference type="Pfam" id="PF17171"/>
    </source>
</evidence>
<dbReference type="EMBL" id="QZAO01000298">
    <property type="protein sequence ID" value="THW71089.1"/>
    <property type="molecule type" value="Genomic_DNA"/>
</dbReference>
<dbReference type="PANTHER" id="PTHR12289">
    <property type="entry name" value="METAXIN RELATED"/>
    <property type="match status" value="1"/>
</dbReference>
<dbReference type="InterPro" id="IPR050931">
    <property type="entry name" value="Mito_Protein_Transport_Metaxin"/>
</dbReference>
<name>A0A4S8X915_AURPU</name>
<evidence type="ECO:0000256" key="7">
    <source>
        <dbReference type="SAM" id="MobiDB-lite"/>
    </source>
</evidence>
<dbReference type="AlphaFoldDB" id="A0A4S8X915"/>
<keyword evidence="5" id="KW-0496">Mitochondrion</keyword>
<keyword evidence="6" id="KW-0472">Membrane</keyword>
<evidence type="ECO:0000256" key="2">
    <source>
        <dbReference type="ARBA" id="ARBA00022448"/>
    </source>
</evidence>
<evidence type="ECO:0000256" key="3">
    <source>
        <dbReference type="ARBA" id="ARBA00022787"/>
    </source>
</evidence>
<proteinExistence type="predicted"/>
<evidence type="ECO:0000313" key="10">
    <source>
        <dbReference type="EMBL" id="THW34086.1"/>
    </source>
</evidence>
<accession>A0A4S8X915</accession>
<gene>
    <name evidence="11" type="ORF">D6D19_07443</name>
    <name evidence="10" type="ORF">D6D22_08781</name>
</gene>
<sequence length="460" mass="51112">MHKTLIIMIATKVSKMKLHILGPAFGLPSIDAECIAAVALVERYTQGSGQAWALVASHEAATGTQLPFLQVGDKTYSGFDRIAQHLVEVSGGTVPGLATNLTAEQQADATALSTFIKSEGQLLLDISLYVSFENYRNRTRSAFTKILPWYANFVIPPQRRDEARQRTQNLGVSSVDVDDMHEDVIDKPSSMQSEQQKKPFEHETEKHARRLLGRRDTVRTLLQQPEHAAAFRLNALADNFFEPLQDLLKKQSTLLGTEDPAIVDCLAFGYLSLMFYPKMPQNWLASTMRLRYQKLVVYLSSLRDTLRIDAHPDEALSAVSQSEKGAAELPWVTPQYFSPFAVISYIGQSLFNQLPLPKSNAGLKKLPTNRQPSLLQQYLPAVLGLTSTSLALLGFWAYNNLTWPHGEAVHFFGRRKFVDYGAAGATLSALGSLGMHMQQQHQQSQSPVQIDVTVDDQVSP</sequence>
<keyword evidence="4" id="KW-0653">Protein transport</keyword>
<keyword evidence="3" id="KW-1000">Mitochondrion outer membrane</keyword>
<evidence type="ECO:0000256" key="6">
    <source>
        <dbReference type="ARBA" id="ARBA00023136"/>
    </source>
</evidence>
<reference evidence="12 13" key="1">
    <citation type="submission" date="2018-10" db="EMBL/GenBank/DDBJ databases">
        <title>Fifty Aureobasidium pullulans genomes reveal a recombining polyextremotolerant generalist.</title>
        <authorList>
            <person name="Gostincar C."/>
            <person name="Turk M."/>
            <person name="Zajc J."/>
            <person name="Gunde-Cimerman N."/>
        </authorList>
    </citation>
    <scope>NUCLEOTIDE SEQUENCE [LARGE SCALE GENOMIC DNA]</scope>
    <source>
        <strain evidence="11 12">EXF-10659</strain>
        <strain evidence="10 13">EXF-11013</strain>
    </source>
</reference>
<evidence type="ECO:0000256" key="4">
    <source>
        <dbReference type="ARBA" id="ARBA00022927"/>
    </source>
</evidence>
<dbReference type="EMBL" id="QZAL01000190">
    <property type="protein sequence ID" value="THW34086.1"/>
    <property type="molecule type" value="Genomic_DNA"/>
</dbReference>